<keyword evidence="6" id="KW-1185">Reference proteome</keyword>
<dbReference type="InterPro" id="IPR003833">
    <property type="entry name" value="CT_C_D"/>
</dbReference>
<evidence type="ECO:0000313" key="5">
    <source>
        <dbReference type="EMBL" id="MCY0387103.1"/>
    </source>
</evidence>
<comment type="caution">
    <text evidence="5">The sequence shown here is derived from an EMBL/GenBank/DDBJ whole genome shotgun (WGS) entry which is preliminary data.</text>
</comment>
<accession>A0ABT3ZKP0</accession>
<dbReference type="SMART" id="SM00796">
    <property type="entry name" value="AHS1"/>
    <property type="match status" value="1"/>
</dbReference>
<reference evidence="5" key="1">
    <citation type="submission" date="2022-11" db="EMBL/GenBank/DDBJ databases">
        <title>Robbsia betulipollinis sp. nov., isolated from pollen of birch (Betula pendula).</title>
        <authorList>
            <person name="Shi H."/>
            <person name="Ambika Manirajan B."/>
            <person name="Ratering S."/>
            <person name="Geissler-Plaum R."/>
            <person name="Schnell S."/>
        </authorList>
    </citation>
    <scope>NUCLEOTIDE SEQUENCE</scope>
    <source>
        <strain evidence="5">Bb-Pol-6</strain>
    </source>
</reference>
<evidence type="ECO:0000256" key="3">
    <source>
        <dbReference type="ARBA" id="ARBA00022840"/>
    </source>
</evidence>
<dbReference type="InterPro" id="IPR029000">
    <property type="entry name" value="Cyclophilin-like_dom_sf"/>
</dbReference>
<proteinExistence type="predicted"/>
<keyword evidence="3" id="KW-0067">ATP-binding</keyword>
<dbReference type="PANTHER" id="PTHR34698">
    <property type="entry name" value="5-OXOPROLINASE SUBUNIT B"/>
    <property type="match status" value="1"/>
</dbReference>
<name>A0ABT3ZKP0_9BURK</name>
<gene>
    <name evidence="5" type="primary">pxpB</name>
    <name evidence="5" type="ORF">OVY01_07630</name>
</gene>
<dbReference type="SUPFAM" id="SSF50891">
    <property type="entry name" value="Cyclophilin-like"/>
    <property type="match status" value="1"/>
</dbReference>
<dbReference type="GO" id="GO:0017168">
    <property type="term" value="F:5-oxoprolinase (ATP-hydrolyzing) activity"/>
    <property type="evidence" value="ECO:0007669"/>
    <property type="project" value="UniProtKB-EC"/>
</dbReference>
<sequence length="256" mass="27606">MPRPSNTAAPDAGAIPAAIPAAFPSVEPMGDRCLLVRLGTRIDSDVTQRVHALTARLFAARLLGVIDIVPAFTTVALHYRPACLPRAQGSPYAQLRQAIAPLLHAAPSADAAPARLIEIPVCYGGEYGPDLDDVARRCALSPEEVVRLHGAMEVSVHTFYFSPGNPFAGPLDPRLSVPRRTTPRTRVEAGSVAIANGLTSIYQVASPGGWNIIGRTPWSLFDLAWTPPTRLRLGDRLHFSPISPEVFAELDERRAR</sequence>
<protein>
    <submittedName>
        <fullName evidence="5">5-oxoprolinase subunit PxpB</fullName>
        <ecNumber evidence="5">3.5.2.9</ecNumber>
    </submittedName>
</protein>
<keyword evidence="1" id="KW-0547">Nucleotide-binding</keyword>
<evidence type="ECO:0000259" key="4">
    <source>
        <dbReference type="SMART" id="SM00796"/>
    </source>
</evidence>
<dbReference type="EMBL" id="JAPMXC010000001">
    <property type="protein sequence ID" value="MCY0387103.1"/>
    <property type="molecule type" value="Genomic_DNA"/>
</dbReference>
<dbReference type="EC" id="3.5.2.9" evidence="5"/>
<dbReference type="SUPFAM" id="SSF160467">
    <property type="entry name" value="PH0987 N-terminal domain-like"/>
    <property type="match status" value="1"/>
</dbReference>
<dbReference type="Pfam" id="PF02682">
    <property type="entry name" value="CT_C_D"/>
    <property type="match status" value="1"/>
</dbReference>
<dbReference type="RefSeq" id="WP_267846832.1">
    <property type="nucleotide sequence ID" value="NZ_JAPMXC010000001.1"/>
</dbReference>
<dbReference type="Gene3D" id="3.30.1360.40">
    <property type="match status" value="1"/>
</dbReference>
<organism evidence="5 6">
    <name type="scientific">Robbsia betulipollinis</name>
    <dbReference type="NCBI Taxonomy" id="2981849"/>
    <lineage>
        <taxon>Bacteria</taxon>
        <taxon>Pseudomonadati</taxon>
        <taxon>Pseudomonadota</taxon>
        <taxon>Betaproteobacteria</taxon>
        <taxon>Burkholderiales</taxon>
        <taxon>Burkholderiaceae</taxon>
        <taxon>Robbsia</taxon>
    </lineage>
</organism>
<feature type="domain" description="Carboxyltransferase" evidence="4">
    <location>
        <begin position="24"/>
        <end position="231"/>
    </location>
</feature>
<evidence type="ECO:0000256" key="2">
    <source>
        <dbReference type="ARBA" id="ARBA00022801"/>
    </source>
</evidence>
<dbReference type="Gene3D" id="2.40.100.10">
    <property type="entry name" value="Cyclophilin-like"/>
    <property type="match status" value="1"/>
</dbReference>
<dbReference type="NCBIfam" id="TIGR00370">
    <property type="entry name" value="5-oxoprolinase subunit PxpB"/>
    <property type="match status" value="1"/>
</dbReference>
<evidence type="ECO:0000256" key="1">
    <source>
        <dbReference type="ARBA" id="ARBA00022741"/>
    </source>
</evidence>
<dbReference type="Proteomes" id="UP001082899">
    <property type="component" value="Unassembled WGS sequence"/>
</dbReference>
<keyword evidence="2 5" id="KW-0378">Hydrolase</keyword>
<evidence type="ECO:0000313" key="6">
    <source>
        <dbReference type="Proteomes" id="UP001082899"/>
    </source>
</evidence>
<dbReference type="InterPro" id="IPR010016">
    <property type="entry name" value="PxpB"/>
</dbReference>
<dbReference type="PANTHER" id="PTHR34698:SF2">
    <property type="entry name" value="5-OXOPROLINASE SUBUNIT B"/>
    <property type="match status" value="1"/>
</dbReference>